<feature type="signal peptide" evidence="1">
    <location>
        <begin position="1"/>
        <end position="23"/>
    </location>
</feature>
<reference evidence="2 3" key="1">
    <citation type="submission" date="2024-09" db="EMBL/GenBank/DDBJ databases">
        <authorList>
            <person name="Sun Q."/>
            <person name="Mori K."/>
        </authorList>
    </citation>
    <scope>NUCLEOTIDE SEQUENCE [LARGE SCALE GENOMIC DNA]</scope>
    <source>
        <strain evidence="2 3">CGMCC 1.15906</strain>
    </source>
</reference>
<name>A0ABV6QVH5_9ACTN</name>
<proteinExistence type="predicted"/>
<dbReference type="Proteomes" id="UP001589890">
    <property type="component" value="Unassembled WGS sequence"/>
</dbReference>
<organism evidence="2 3">
    <name type="scientific">Kribbella deserti</name>
    <dbReference type="NCBI Taxonomy" id="1926257"/>
    <lineage>
        <taxon>Bacteria</taxon>
        <taxon>Bacillati</taxon>
        <taxon>Actinomycetota</taxon>
        <taxon>Actinomycetes</taxon>
        <taxon>Propionibacteriales</taxon>
        <taxon>Kribbellaceae</taxon>
        <taxon>Kribbella</taxon>
    </lineage>
</organism>
<accession>A0ABV6QVH5</accession>
<comment type="caution">
    <text evidence="2">The sequence shown here is derived from an EMBL/GenBank/DDBJ whole genome shotgun (WGS) entry which is preliminary data.</text>
</comment>
<feature type="chain" id="PRO_5047459697" evidence="1">
    <location>
        <begin position="24"/>
        <end position="133"/>
    </location>
</feature>
<protein>
    <submittedName>
        <fullName evidence="2">Uncharacterized protein</fullName>
    </submittedName>
</protein>
<gene>
    <name evidence="2" type="ORF">ACFFGN_31455</name>
</gene>
<evidence type="ECO:0000313" key="2">
    <source>
        <dbReference type="EMBL" id="MFC0628629.1"/>
    </source>
</evidence>
<dbReference type="EMBL" id="JBHLTC010000040">
    <property type="protein sequence ID" value="MFC0628629.1"/>
    <property type="molecule type" value="Genomic_DNA"/>
</dbReference>
<sequence>MRLTRGTTAAVALVLGLALSGCGEDTPALPDVPDVTVPKVNIPQIPTELPDPKVDAKAAGKLLCDAGDAWFSANAAQRKVIEPPLRRAIGHYRGSSDESIKNLAIAADALVTANQATREAAAAAFRKQCAKSN</sequence>
<evidence type="ECO:0000313" key="3">
    <source>
        <dbReference type="Proteomes" id="UP001589890"/>
    </source>
</evidence>
<evidence type="ECO:0000256" key="1">
    <source>
        <dbReference type="SAM" id="SignalP"/>
    </source>
</evidence>
<keyword evidence="3" id="KW-1185">Reference proteome</keyword>
<dbReference type="RefSeq" id="WP_380055277.1">
    <property type="nucleotide sequence ID" value="NZ_JBHLTC010000040.1"/>
</dbReference>
<dbReference type="PROSITE" id="PS51257">
    <property type="entry name" value="PROKAR_LIPOPROTEIN"/>
    <property type="match status" value="1"/>
</dbReference>
<keyword evidence="1" id="KW-0732">Signal</keyword>